<evidence type="ECO:0000313" key="2">
    <source>
        <dbReference type="Proteomes" id="UP001449657"/>
    </source>
</evidence>
<protein>
    <recommendedName>
        <fullName evidence="3">RHS repeat-associated core domain-containing protein</fullName>
    </recommendedName>
</protein>
<dbReference type="Proteomes" id="UP001449657">
    <property type="component" value="Chromosome"/>
</dbReference>
<name>A0ABZ2YYS8_9BACT</name>
<dbReference type="InterPro" id="IPR013320">
    <property type="entry name" value="ConA-like_dom_sf"/>
</dbReference>
<dbReference type="EMBL" id="CP150096">
    <property type="protein sequence ID" value="WZN44639.1"/>
    <property type="molecule type" value="Genomic_DNA"/>
</dbReference>
<dbReference type="Gene3D" id="2.60.120.200">
    <property type="match status" value="1"/>
</dbReference>
<evidence type="ECO:0000313" key="1">
    <source>
        <dbReference type="EMBL" id="WZN44639.1"/>
    </source>
</evidence>
<gene>
    <name evidence="1" type="ORF">WJU22_17220</name>
</gene>
<organism evidence="1 2">
    <name type="scientific">Chitinophaga caseinilytica</name>
    <dbReference type="NCBI Taxonomy" id="2267521"/>
    <lineage>
        <taxon>Bacteria</taxon>
        <taxon>Pseudomonadati</taxon>
        <taxon>Bacteroidota</taxon>
        <taxon>Chitinophagia</taxon>
        <taxon>Chitinophagales</taxon>
        <taxon>Chitinophagaceae</taxon>
        <taxon>Chitinophaga</taxon>
    </lineage>
</organism>
<sequence length="2667" mass="293563">MEPYQQQLTGRFRSGDTLLLRDEKFQNPSIDWSLIQNRKVSNVIVFALNQDSLYLAGKSFTCKIDLKIEYWSQPGQADPFVEDNVSLEVNYDTTRGAVFKSEENYRFLNGHRVKITVKQISSAELGDELPGLFRLTSQVFVDRSYLPDPAAPPGEIFIAETGIQAPEAPSGMMSAFNMPITQTPNRVTLQWNKIGSSTEYDLEWSFVDEESPEGAALANTANHVEAYLSKLFRHNATRVTLEGQSYNINLVHFTKYMVVRLRGVTVDQNTLIRTELPWVYNITFTQAGGAVITTPGVVTLTNTWHNSNMSWQYNATYAENGKRKEVVSYFDKSLKNRQTVTLANNSNLVADEAQLTAVAQTTIYDSYGRPTINVLPAPLDSPKILTYTSGLNILEGTNTQYSFNQVTPPANECNFTFPAMSTGAGAGKYYSPASKFINDRFHGFVPNANGYPFSGQFYTNDNTGRISVQGGVGKVFQPNPDVSNTASRATRYFYGKPTQREIMRLFGNDVGDASHYMKNTVIDPNGQLSVAYLNMSGKTIATALASSTPSNLDDVGNKPAAALKTFNLFTAPNFMFDPVSLKLVAYQTYIAQDTGTVTFKTDVERLYAIASDGGVTACAECAFDIVVTINGDCLPQAFSPTVPAINGSAPSTGCTTLTPANSQYQFPFNIPKKGAYYIRMELRLRENTIKQAADQYVAVNNKLLKQFSFVMDELKATDFGGCFDDCKTCYAALGDRDTFMLRICQRLIALGVNVNDSLTVINNWAGAKWDALSAACTAARANCGDNPCYDLEKQLLRDVSPGGQYARFDTSGAAIDTATNMIYRHWRKFWPIKMAGADGYDDNIVKIEDGRVLSMNDTAFTVTHLASIWKAEWAKKFLPYHPEYCGLEQCRKDSASLKWDDKVKGMVLQVSDIAPILGGTQTFNKSNVGWLAAIDPYFTSGRGAAKLAAFTADLTNYSKNVKGLVGFTTKNLYAFNDYMLYCVEKGAKSNTSDESWDVCAPDAGCRALDREWQMYLQAYMELKQKYYQQMRLETDCAGKCLPGTTVTMNVNCARPGEFTFIDGGVSGNNRTVVVRYEAGKMGRTTTVDLYYPAEFGILNPPSSVTFAIGESQKAITVHKDIPVGLIKVSEVTCSGGNPEPPCNGTARILEFGTGGRKVSDKVWEAVVGTSVRTYYIKEGYLNAPPPAAQYCSGATFEYYNCLTIKNGTGRGERYTNVWLVTCPPVACTASGSFAATIRTNNTEYENSVQTIKIFPYTAQNNALTWNGCQYPVKNWYSCFTVTVGGITYNYRNATVFTCPVNCTATINYTMFVDSTRFTREVPSPRYYHNYSVIRSATQPSANCGPYGGTVAWYDCVKFTGGDAGTFYFYDVWVRTCNVLPPEEPENLVGGNFATESLMAGAADTCAAYKSMQPRIPSIDYGTLIDTLGLQVQGAAALQSQLANACASQADLWMSKLDSCLLTLTATQQTNLRNKLIELCNKGVDIHHPYGASTTPPGTRLPSGDSTFAQVIRSITGGITMKCNPWLLDGPYPYQSPAQLNKLTISATDSLICNRIDSLKARHLREQPGVTFIQYLTNKFGASNTLSAAEVTSLLSGCSTCKFVLNKDIELPVFISRADTPCITGSQMYRAWNEMVAAHTVAMDAFHVNYETIVMNYFNQKWGYTLGFADYKALYDAYVANNNTQQVLCNNPLFTPTAVDPYSCLLAQVSHAARNGIQSYDRYITEVKRRFRQQYIANCSAAKAGLIMTQTEWEYHYTLYYYDQSGQLVKTIPPEGVVPLTDQEASAAEEAEKGPESCTYSGPAAATNISLTNAYVETAMQAGAHALEMWLYRASLPHGQLLLTTSINGYLVSACIGTDNMDLDLYKLKAVDASNTAVEIEYSRHFKVSLNANNLRPFMHLVLQGTAIGSLTGTPVIYINGELCSAVTSGTTPGSCGWEIGYVNGVLTLPQNTSLVKHLRGYNRVLTPAEIKTLYGDPCMNVGTGLAAVREHWGRFNVPAAGTATTVGNSTVETRYAKVYPHHTMNSTYSFHSLNGVTNQQSPDGGATQFWYDWLGRLVASRNAIQPAKTSYTKYDGQSRIVEVGEREGGGWATTFLRKDTTDAYLGRELATRRSYTVTQYDVADAAAAGKDFNNSFAQRNLRKRVSASYLYASPSNLTSAAYYSYDMMGNVNSLLHQLAANTYKRIDYDFDLASGKVNKVRYQLGAPDQFLYVYDYDAENRLVEAKSAIKTTSADKWDPENAIVNAHYYYYKHGPLARMELGGKVQGVDYAYTLQGWLKAVNGDRLDPASDMGGDSQTGNNITFNKDVLAYTLNYYKYGQGSAAVDDYSPIKPGAVIGYDWKPASGRGASLFNGNISRTTVAMDMASFGGSSNPVGYAYRYDQLNRLKEMTQHPSLLGGDTASVLAYKEFVTYDGNGNILGYHRNGDKTAAGQEAMDRLAYAYNFAPDVDGVSRLANNRLRHVTDGVAAGTYDGDLDPGQAVDNYGYDAIGNLVRDTKEGISLIKWTVYGKISEIIKTNGDTIRYLYDPTGNRIRKEVYTAGAWTKTWYARDAQGNLLGSYVGEPAALQWKEQHLYGSSRLGYWEPNPANPATTWGANNGATLYELSNHLGNVMAVISDSYNASTKVATVKSIQDYYPFGMVMPGRSFKLGGVLIGMGLTGRRMIMR</sequence>
<proteinExistence type="predicted"/>
<keyword evidence="2" id="KW-1185">Reference proteome</keyword>
<dbReference type="SUPFAM" id="SSF49899">
    <property type="entry name" value="Concanavalin A-like lectins/glucanases"/>
    <property type="match status" value="1"/>
</dbReference>
<accession>A0ABZ2YYS8</accession>
<reference evidence="1 2" key="1">
    <citation type="submission" date="2024-03" db="EMBL/GenBank/DDBJ databases">
        <title>Chitinophaga caseinilytica sp. nov., a casein hydrolysing bacterium isolated from forest soil.</title>
        <authorList>
            <person name="Lee D.S."/>
            <person name="Han D.M."/>
            <person name="Baek J.H."/>
            <person name="Choi D.G."/>
            <person name="Jeon J.H."/>
            <person name="Jeon C.O."/>
        </authorList>
    </citation>
    <scope>NUCLEOTIDE SEQUENCE [LARGE SCALE GENOMIC DNA]</scope>
    <source>
        <strain evidence="1 2">KACC 19118</strain>
    </source>
</reference>
<dbReference type="RefSeq" id="WP_341839418.1">
    <property type="nucleotide sequence ID" value="NZ_CP149792.1"/>
</dbReference>
<evidence type="ECO:0008006" key="3">
    <source>
        <dbReference type="Google" id="ProtNLM"/>
    </source>
</evidence>
<dbReference type="Gene3D" id="2.180.10.10">
    <property type="entry name" value="RHS repeat-associated core"/>
    <property type="match status" value="1"/>
</dbReference>